<keyword evidence="2" id="KW-0472">Membrane</keyword>
<keyword evidence="2" id="KW-0812">Transmembrane</keyword>
<proteinExistence type="predicted"/>
<evidence type="ECO:0000256" key="2">
    <source>
        <dbReference type="SAM" id="Phobius"/>
    </source>
</evidence>
<keyword evidence="4" id="KW-1185">Reference proteome</keyword>
<dbReference type="AlphaFoldDB" id="A0A0J6VNA5"/>
<keyword evidence="2" id="KW-1133">Transmembrane helix</keyword>
<sequence>MSGDLNEGPLAPAETVSPPPVKATRREKRRQRRRRRKIGEEILGWILVPLILFAGYWAVNAGFAALGTTPGAVFDQLKQVKTALEKRGSM</sequence>
<dbReference type="Proteomes" id="UP000035955">
    <property type="component" value="Unassembled WGS sequence"/>
</dbReference>
<accession>A0A0J6VNA5</accession>
<dbReference type="PATRIC" id="fig|298794.3.peg.5711"/>
<evidence type="ECO:0000313" key="3">
    <source>
        <dbReference type="EMBL" id="KMO40681.1"/>
    </source>
</evidence>
<evidence type="ECO:0000256" key="1">
    <source>
        <dbReference type="SAM" id="MobiDB-lite"/>
    </source>
</evidence>
<feature type="region of interest" description="Disordered" evidence="1">
    <location>
        <begin position="1"/>
        <end position="34"/>
    </location>
</feature>
<comment type="caution">
    <text evidence="3">The sequence shown here is derived from an EMBL/GenBank/DDBJ whole genome shotgun (WGS) entry which is preliminary data.</text>
</comment>
<feature type="compositionally biased region" description="Basic residues" evidence="1">
    <location>
        <begin position="23"/>
        <end position="34"/>
    </location>
</feature>
<feature type="transmembrane region" description="Helical" evidence="2">
    <location>
        <begin position="38"/>
        <end position="59"/>
    </location>
</feature>
<gene>
    <name evidence="3" type="ORF">VQ02_07220</name>
</gene>
<reference evidence="3 4" key="1">
    <citation type="submission" date="2015-03" db="EMBL/GenBank/DDBJ databases">
        <title>Genome sequencing of Methylobacterium variabile DSM 16961.</title>
        <authorList>
            <person name="Chaudhry V."/>
            <person name="Patil P.B."/>
        </authorList>
    </citation>
    <scope>NUCLEOTIDE SEQUENCE [LARGE SCALE GENOMIC DNA]</scope>
    <source>
        <strain evidence="3 4">DSM 16961</strain>
    </source>
</reference>
<name>A0A0J6VNA5_9HYPH</name>
<protein>
    <submittedName>
        <fullName evidence="3">Uncharacterized protein</fullName>
    </submittedName>
</protein>
<dbReference type="EMBL" id="LABY01000043">
    <property type="protein sequence ID" value="KMO40681.1"/>
    <property type="molecule type" value="Genomic_DNA"/>
</dbReference>
<dbReference type="OrthoDB" id="8020462at2"/>
<dbReference type="RefSeq" id="WP_048443494.1">
    <property type="nucleotide sequence ID" value="NZ_LABY01000043.1"/>
</dbReference>
<evidence type="ECO:0000313" key="4">
    <source>
        <dbReference type="Proteomes" id="UP000035955"/>
    </source>
</evidence>
<organism evidence="3 4">
    <name type="scientific">Methylobacterium variabile</name>
    <dbReference type="NCBI Taxonomy" id="298794"/>
    <lineage>
        <taxon>Bacteria</taxon>
        <taxon>Pseudomonadati</taxon>
        <taxon>Pseudomonadota</taxon>
        <taxon>Alphaproteobacteria</taxon>
        <taxon>Hyphomicrobiales</taxon>
        <taxon>Methylobacteriaceae</taxon>
        <taxon>Methylobacterium</taxon>
    </lineage>
</organism>